<feature type="region of interest" description="Disordered" evidence="1">
    <location>
        <begin position="298"/>
        <end position="342"/>
    </location>
</feature>
<feature type="compositionally biased region" description="Basic and acidic residues" evidence="1">
    <location>
        <begin position="427"/>
        <end position="442"/>
    </location>
</feature>
<dbReference type="InterPro" id="IPR004345">
    <property type="entry name" value="TB2_DP1_HVA22"/>
</dbReference>
<feature type="compositionally biased region" description="Basic and acidic residues" evidence="1">
    <location>
        <begin position="575"/>
        <end position="589"/>
    </location>
</feature>
<feature type="compositionally biased region" description="Polar residues" evidence="1">
    <location>
        <begin position="443"/>
        <end position="457"/>
    </location>
</feature>
<feature type="transmembrane region" description="Helical" evidence="2">
    <location>
        <begin position="149"/>
        <end position="172"/>
    </location>
</feature>
<dbReference type="Proteomes" id="UP000663880">
    <property type="component" value="Unassembled WGS sequence"/>
</dbReference>
<feature type="compositionally biased region" description="Acidic residues" evidence="1">
    <location>
        <begin position="614"/>
        <end position="624"/>
    </location>
</feature>
<dbReference type="GO" id="GO:0071782">
    <property type="term" value="C:endoplasmic reticulum tubular network"/>
    <property type="evidence" value="ECO:0007669"/>
    <property type="project" value="TreeGrafter"/>
</dbReference>
<feature type="transmembrane region" description="Helical" evidence="2">
    <location>
        <begin position="85"/>
        <end position="105"/>
    </location>
</feature>
<evidence type="ECO:0000313" key="4">
    <source>
        <dbReference type="Proteomes" id="UP000663880"/>
    </source>
</evidence>
<dbReference type="GO" id="GO:0008017">
    <property type="term" value="F:microtubule binding"/>
    <property type="evidence" value="ECO:0007669"/>
    <property type="project" value="TreeGrafter"/>
</dbReference>
<evidence type="ECO:0000313" key="3">
    <source>
        <dbReference type="EMBL" id="CAF4951188.1"/>
    </source>
</evidence>
<dbReference type="PANTHER" id="PTHR12300">
    <property type="entry name" value="HVA22-LIKE PROTEINS"/>
    <property type="match status" value="1"/>
</dbReference>
<dbReference type="AlphaFoldDB" id="A0A821YAN1"/>
<dbReference type="Pfam" id="PF03134">
    <property type="entry name" value="TB2_DP1_HVA22"/>
    <property type="match status" value="1"/>
</dbReference>
<comment type="caution">
    <text evidence="3">The sequence shown here is derived from an EMBL/GenBank/DDBJ whole genome shotgun (WGS) entry which is preliminary data.</text>
</comment>
<dbReference type="PANTHER" id="PTHR12300:SF117">
    <property type="entry name" value="LP05237P-RELATED"/>
    <property type="match status" value="1"/>
</dbReference>
<gene>
    <name evidence="3" type="ORF">PMACD_LOCUS15701</name>
</gene>
<reference evidence="3" key="1">
    <citation type="submission" date="2021-02" db="EMBL/GenBank/DDBJ databases">
        <authorList>
            <person name="Steward A R."/>
        </authorList>
    </citation>
    <scope>NUCLEOTIDE SEQUENCE</scope>
</reference>
<feature type="compositionally biased region" description="Low complexity" evidence="1">
    <location>
        <begin position="458"/>
        <end position="480"/>
    </location>
</feature>
<dbReference type="OrthoDB" id="10009287at2759"/>
<dbReference type="EMBL" id="CAJOBZ010000073">
    <property type="protein sequence ID" value="CAF4951188.1"/>
    <property type="molecule type" value="Genomic_DNA"/>
</dbReference>
<dbReference type="GO" id="GO:0071786">
    <property type="term" value="P:endoplasmic reticulum tubular network organization"/>
    <property type="evidence" value="ECO:0007669"/>
    <property type="project" value="TreeGrafter"/>
</dbReference>
<keyword evidence="2" id="KW-1133">Transmembrane helix</keyword>
<name>A0A821YAN1_9NEOP</name>
<evidence type="ECO:0008006" key="5">
    <source>
        <dbReference type="Google" id="ProtNLM"/>
    </source>
</evidence>
<feature type="compositionally biased region" description="Basic residues" evidence="1">
    <location>
        <begin position="315"/>
        <end position="337"/>
    </location>
</feature>
<dbReference type="GO" id="GO:0005881">
    <property type="term" value="C:cytoplasmic microtubule"/>
    <property type="evidence" value="ECO:0007669"/>
    <property type="project" value="TreeGrafter"/>
</dbReference>
<keyword evidence="4" id="KW-1185">Reference proteome</keyword>
<proteinExistence type="predicted"/>
<evidence type="ECO:0000256" key="2">
    <source>
        <dbReference type="SAM" id="Phobius"/>
    </source>
</evidence>
<keyword evidence="2" id="KW-0472">Membrane</keyword>
<keyword evidence="2" id="KW-0812">Transmembrane</keyword>
<feature type="transmembrane region" description="Helical" evidence="2">
    <location>
        <begin position="111"/>
        <end position="129"/>
    </location>
</feature>
<evidence type="ECO:0000256" key="1">
    <source>
        <dbReference type="SAM" id="MobiDB-lite"/>
    </source>
</evidence>
<accession>A0A821YAN1</accession>
<organism evidence="3 4">
    <name type="scientific">Pieris macdunnoughi</name>
    <dbReference type="NCBI Taxonomy" id="345717"/>
    <lineage>
        <taxon>Eukaryota</taxon>
        <taxon>Metazoa</taxon>
        <taxon>Ecdysozoa</taxon>
        <taxon>Arthropoda</taxon>
        <taxon>Hexapoda</taxon>
        <taxon>Insecta</taxon>
        <taxon>Pterygota</taxon>
        <taxon>Neoptera</taxon>
        <taxon>Endopterygota</taxon>
        <taxon>Lepidoptera</taxon>
        <taxon>Glossata</taxon>
        <taxon>Ditrysia</taxon>
        <taxon>Papilionoidea</taxon>
        <taxon>Pieridae</taxon>
        <taxon>Pierinae</taxon>
        <taxon>Pieris</taxon>
    </lineage>
</organism>
<feature type="region of interest" description="Disordered" evidence="1">
    <location>
        <begin position="427"/>
        <end position="483"/>
    </location>
</feature>
<protein>
    <recommendedName>
        <fullName evidence="5">Receptor expression-enhancing protein</fullName>
    </recommendedName>
</protein>
<dbReference type="GO" id="GO:0005789">
    <property type="term" value="C:endoplasmic reticulum membrane"/>
    <property type="evidence" value="ECO:0007669"/>
    <property type="project" value="TreeGrafter"/>
</dbReference>
<feature type="compositionally biased region" description="Basic residues" evidence="1">
    <location>
        <begin position="652"/>
        <end position="663"/>
    </location>
</feature>
<sequence>METKARYRDDNPVLSLSLGVTSVRHIVTQLEARYARVAGNALEKSLVKYEGNSEAYEYYDLPLALSRGQVLNILFSNVGVALERCIPSVTFANFGLLSLVTGLLAPKMLSYLVVYPFCRLVFGTLYPAYASYKAVRTKNLKEYVKWMMYWIVFALFTCTETFTDVFLSWFPFYYEVKIVLVLWLLSPATKGSSILYRKFVHPALCRREQEIDEYIAKAKDQGYHTVLNLGTKGVNYATTVIMQTAIKNLNLPNAVPASQDAIDGYPYENMEYQRGDDDNLPGMVEIVELNDNEIEELDDADYDPDKSAARSRGNVVRKRKPTKEKKARSRSRGRRTRSQAAVEKQNDEILGGGGLVQQLRKSYSLSDLTECEPREEHAADEVDDVLTEPRLIRRAVKSAYAARRSASESNSRQPLYFPEVDVDVRPRPRLEEPDFSHIKSTEDISSGYSSADNSTSLTRTASVGASARSRARTTRTTVTTIKRPQAAEDKEVIVEELLEDDFDNTMPPLETLSSPLYLSHTVPPFIYQYVGDQVKIIQVLGNYPLSSNNETNKVRTERVETDFDKNEVELKKLEETKINNNSKEDKSPIDKQYTLSNDMNVKESDVTLPNEKLMDEDIQEEFIDTESRTVNDDSVDSDDEASFGTPEPTPKSVKKLSKGKYGKSKAPLPPKENEKAVLTNTELDNSEIQDLQNFETTEILDSKLILNDSLNVDSNRRSKSKSPARGSGSNLGFGKLLQFPSKLAFWAKESEHGSKEIDKENIIQDIKEKSDELQKLIEAKLESHPEYKFIPLNDDVTLSKSTDV</sequence>
<feature type="region of interest" description="Disordered" evidence="1">
    <location>
        <begin position="575"/>
        <end position="673"/>
    </location>
</feature>